<feature type="compositionally biased region" description="Polar residues" evidence="1">
    <location>
        <begin position="1"/>
        <end position="14"/>
    </location>
</feature>
<feature type="region of interest" description="Disordered" evidence="1">
    <location>
        <begin position="120"/>
        <end position="145"/>
    </location>
</feature>
<dbReference type="PANTHER" id="PTHR33647:SF5">
    <property type="entry name" value="OS01G0793900 PROTEIN"/>
    <property type="match status" value="1"/>
</dbReference>
<dbReference type="EMBL" id="OX459118">
    <property type="protein sequence ID" value="CAI9088409.1"/>
    <property type="molecule type" value="Genomic_DNA"/>
</dbReference>
<dbReference type="PANTHER" id="PTHR33647">
    <property type="entry name" value="OS01G0793900 PROTEIN"/>
    <property type="match status" value="1"/>
</dbReference>
<feature type="region of interest" description="Disordered" evidence="1">
    <location>
        <begin position="1"/>
        <end position="79"/>
    </location>
</feature>
<gene>
    <name evidence="2" type="ORF">OLC1_LOCUS992</name>
</gene>
<evidence type="ECO:0000313" key="3">
    <source>
        <dbReference type="Proteomes" id="UP001161247"/>
    </source>
</evidence>
<accession>A0AAV1BYG1</accession>
<feature type="compositionally biased region" description="Polar residues" evidence="1">
    <location>
        <begin position="62"/>
        <end position="78"/>
    </location>
</feature>
<dbReference type="Proteomes" id="UP001161247">
    <property type="component" value="Chromosome 1"/>
</dbReference>
<protein>
    <submittedName>
        <fullName evidence="2">OLC1v1022720C1</fullName>
    </submittedName>
</protein>
<dbReference type="AlphaFoldDB" id="A0AAV1BYG1"/>
<evidence type="ECO:0000256" key="1">
    <source>
        <dbReference type="SAM" id="MobiDB-lite"/>
    </source>
</evidence>
<organism evidence="2 3">
    <name type="scientific">Oldenlandia corymbosa var. corymbosa</name>
    <dbReference type="NCBI Taxonomy" id="529605"/>
    <lineage>
        <taxon>Eukaryota</taxon>
        <taxon>Viridiplantae</taxon>
        <taxon>Streptophyta</taxon>
        <taxon>Embryophyta</taxon>
        <taxon>Tracheophyta</taxon>
        <taxon>Spermatophyta</taxon>
        <taxon>Magnoliopsida</taxon>
        <taxon>eudicotyledons</taxon>
        <taxon>Gunneridae</taxon>
        <taxon>Pentapetalae</taxon>
        <taxon>asterids</taxon>
        <taxon>lamiids</taxon>
        <taxon>Gentianales</taxon>
        <taxon>Rubiaceae</taxon>
        <taxon>Rubioideae</taxon>
        <taxon>Spermacoceae</taxon>
        <taxon>Hedyotis-Oldenlandia complex</taxon>
        <taxon>Oldenlandia</taxon>
    </lineage>
</organism>
<evidence type="ECO:0000313" key="2">
    <source>
        <dbReference type="EMBL" id="CAI9088409.1"/>
    </source>
</evidence>
<sequence>MGNCMNTNMKQSSLIWGGDDWGSPLPEETAGSEFSGKSCLKTTKKADLQEQENSMMEKEKGITSSFHDSSSTKTTGSPTEVKIKITKKQLEEILKKVDIDANEGQSLAQVLTQLINLGSMDPGFQEERPKSWRPSLHSIPESEVY</sequence>
<keyword evidence="3" id="KW-1185">Reference proteome</keyword>
<proteinExistence type="predicted"/>
<reference evidence="2" key="1">
    <citation type="submission" date="2023-03" db="EMBL/GenBank/DDBJ databases">
        <authorList>
            <person name="Julca I."/>
        </authorList>
    </citation>
    <scope>NUCLEOTIDE SEQUENCE</scope>
</reference>
<name>A0AAV1BYG1_OLDCO</name>